<evidence type="ECO:0000259" key="1">
    <source>
        <dbReference type="Pfam" id="PF12867"/>
    </source>
</evidence>
<dbReference type="Gene3D" id="1.20.120.450">
    <property type="entry name" value="dinb family like domain"/>
    <property type="match status" value="1"/>
</dbReference>
<dbReference type="InterPro" id="IPR024775">
    <property type="entry name" value="DinB-like"/>
</dbReference>
<protein>
    <submittedName>
        <fullName evidence="2">DinB family protein</fullName>
    </submittedName>
</protein>
<dbReference type="AlphaFoldDB" id="A0A931BG32"/>
<evidence type="ECO:0000313" key="3">
    <source>
        <dbReference type="Proteomes" id="UP000645610"/>
    </source>
</evidence>
<dbReference type="RefSeq" id="WP_196285338.1">
    <property type="nucleotide sequence ID" value="NZ_JADQDP010000001.1"/>
</dbReference>
<dbReference type="SUPFAM" id="SSF109854">
    <property type="entry name" value="DinB/YfiT-like putative metalloenzymes"/>
    <property type="match status" value="1"/>
</dbReference>
<dbReference type="Proteomes" id="UP000645610">
    <property type="component" value="Unassembled WGS sequence"/>
</dbReference>
<organism evidence="2 3">
    <name type="scientific">Hymenobacter properus</name>
    <dbReference type="NCBI Taxonomy" id="2791026"/>
    <lineage>
        <taxon>Bacteria</taxon>
        <taxon>Pseudomonadati</taxon>
        <taxon>Bacteroidota</taxon>
        <taxon>Cytophagia</taxon>
        <taxon>Cytophagales</taxon>
        <taxon>Hymenobacteraceae</taxon>
        <taxon>Hymenobacter</taxon>
    </lineage>
</organism>
<evidence type="ECO:0000313" key="2">
    <source>
        <dbReference type="EMBL" id="MBF9141011.1"/>
    </source>
</evidence>
<name>A0A931BG32_9BACT</name>
<sequence>MKQLKWFEREFSQSADPRLLPSLLERLAGTPARLEEKLAAMPSEWLTARVDGTWSIQENAGHLADLEPLWLGRLEDIVAGEAELRPTDLNNEATTRAGHNATPLPTLLSSFRQQRLRAVQRLQALDAAMLERSALHPRMRTPMRPTDLFLFVAEHDDHHLARISELRRQLEAFSPTHSLSHS</sequence>
<keyword evidence="3" id="KW-1185">Reference proteome</keyword>
<dbReference type="Pfam" id="PF12867">
    <property type="entry name" value="DinB_2"/>
    <property type="match status" value="1"/>
</dbReference>
<proteinExistence type="predicted"/>
<reference evidence="2 3" key="1">
    <citation type="submission" date="2020-11" db="EMBL/GenBank/DDBJ databases">
        <authorList>
            <person name="Kim M.K."/>
        </authorList>
    </citation>
    <scope>NUCLEOTIDE SEQUENCE [LARGE SCALE GENOMIC DNA]</scope>
    <source>
        <strain evidence="2 3">BT439</strain>
    </source>
</reference>
<dbReference type="EMBL" id="JADQDP010000001">
    <property type="protein sequence ID" value="MBF9141011.1"/>
    <property type="molecule type" value="Genomic_DNA"/>
</dbReference>
<gene>
    <name evidence="2" type="ORF">I2I01_05165</name>
</gene>
<comment type="caution">
    <text evidence="2">The sequence shown here is derived from an EMBL/GenBank/DDBJ whole genome shotgun (WGS) entry which is preliminary data.</text>
</comment>
<accession>A0A931BG32</accession>
<dbReference type="InterPro" id="IPR034660">
    <property type="entry name" value="DinB/YfiT-like"/>
</dbReference>
<feature type="domain" description="DinB-like" evidence="1">
    <location>
        <begin position="27"/>
        <end position="161"/>
    </location>
</feature>